<dbReference type="InterPro" id="IPR050204">
    <property type="entry name" value="AraC_XylS_family_regulators"/>
</dbReference>
<dbReference type="GO" id="GO:0043565">
    <property type="term" value="F:sequence-specific DNA binding"/>
    <property type="evidence" value="ECO:0007669"/>
    <property type="project" value="InterPro"/>
</dbReference>
<keyword evidence="3" id="KW-0804">Transcription</keyword>
<dbReference type="KEGG" id="bsan:CHH28_13200"/>
<dbReference type="Proteomes" id="UP000202440">
    <property type="component" value="Chromosome"/>
</dbReference>
<dbReference type="Pfam" id="PF12833">
    <property type="entry name" value="HTH_18"/>
    <property type="match status" value="1"/>
</dbReference>
<evidence type="ECO:0000313" key="5">
    <source>
        <dbReference type="EMBL" id="ASP39574.1"/>
    </source>
</evidence>
<keyword evidence="6" id="KW-1185">Reference proteome</keyword>
<evidence type="ECO:0000259" key="4">
    <source>
        <dbReference type="PROSITE" id="PS01124"/>
    </source>
</evidence>
<dbReference type="PANTHER" id="PTHR46796">
    <property type="entry name" value="HTH-TYPE TRANSCRIPTIONAL ACTIVATOR RHAS-RELATED"/>
    <property type="match status" value="1"/>
</dbReference>
<dbReference type="PROSITE" id="PS01124">
    <property type="entry name" value="HTH_ARAC_FAMILY_2"/>
    <property type="match status" value="1"/>
</dbReference>
<dbReference type="AlphaFoldDB" id="A0A222FM29"/>
<evidence type="ECO:0000313" key="6">
    <source>
        <dbReference type="Proteomes" id="UP000202440"/>
    </source>
</evidence>
<dbReference type="Gene3D" id="1.10.10.60">
    <property type="entry name" value="Homeodomain-like"/>
    <property type="match status" value="1"/>
</dbReference>
<dbReference type="InterPro" id="IPR018060">
    <property type="entry name" value="HTH_AraC"/>
</dbReference>
<organism evidence="5 6">
    <name type="scientific">Bacterioplanes sanyensis</name>
    <dbReference type="NCBI Taxonomy" id="1249553"/>
    <lineage>
        <taxon>Bacteria</taxon>
        <taxon>Pseudomonadati</taxon>
        <taxon>Pseudomonadota</taxon>
        <taxon>Gammaproteobacteria</taxon>
        <taxon>Oceanospirillales</taxon>
        <taxon>Oceanospirillaceae</taxon>
        <taxon>Bacterioplanes</taxon>
    </lineage>
</organism>
<protein>
    <submittedName>
        <fullName evidence="5">AraC family transcriptional regulator</fullName>
    </submittedName>
</protein>
<dbReference type="OrthoDB" id="5295226at2"/>
<dbReference type="SUPFAM" id="SSF46689">
    <property type="entry name" value="Homeodomain-like"/>
    <property type="match status" value="1"/>
</dbReference>
<dbReference type="RefSeq" id="WP_094060752.1">
    <property type="nucleotide sequence ID" value="NZ_CP022530.1"/>
</dbReference>
<dbReference type="SMART" id="SM00342">
    <property type="entry name" value="HTH_ARAC"/>
    <property type="match status" value="1"/>
</dbReference>
<evidence type="ECO:0000256" key="1">
    <source>
        <dbReference type="ARBA" id="ARBA00023015"/>
    </source>
</evidence>
<name>A0A222FM29_9GAMM</name>
<evidence type="ECO:0000256" key="3">
    <source>
        <dbReference type="ARBA" id="ARBA00023163"/>
    </source>
</evidence>
<dbReference type="InterPro" id="IPR009057">
    <property type="entry name" value="Homeodomain-like_sf"/>
</dbReference>
<dbReference type="GO" id="GO:0003700">
    <property type="term" value="F:DNA-binding transcription factor activity"/>
    <property type="evidence" value="ECO:0007669"/>
    <property type="project" value="InterPro"/>
</dbReference>
<evidence type="ECO:0000256" key="2">
    <source>
        <dbReference type="ARBA" id="ARBA00023125"/>
    </source>
</evidence>
<sequence length="230" mass="25967">MQHRIQIDPGWLTIAAPITETDLHQHTCWQLVLGHDWQLLLDDQALTGSYVIALAPGVMHALRLSQGVVILLEQQSAVGRWLKQQSAGKSRFSLGCDPALSPDGFRRWIEQQSQTHEVAMDAQISQLLTQLDGCLVADCIKPSQWRAAQVAQQLGWSESHFLHRFKQSMGVPWRPYLKWRRLQCALLALQRGQSATEAAHAAGFSDSAHLSRTFRQQFGLTIRQALRQFL</sequence>
<feature type="domain" description="HTH araC/xylS-type" evidence="4">
    <location>
        <begin position="125"/>
        <end position="228"/>
    </location>
</feature>
<gene>
    <name evidence="5" type="ORF">CHH28_13200</name>
</gene>
<proteinExistence type="predicted"/>
<keyword evidence="2" id="KW-0238">DNA-binding</keyword>
<reference evidence="5 6" key="1">
    <citation type="submission" date="2017-07" db="EMBL/GenBank/DDBJ databases">
        <title>Annotated genome sequence of Bacterioplanes sanyensis isolated from Red Sea.</title>
        <authorList>
            <person name="Rehman Z.U."/>
        </authorList>
    </citation>
    <scope>NUCLEOTIDE SEQUENCE [LARGE SCALE GENOMIC DNA]</scope>
    <source>
        <strain evidence="5 6">NV9</strain>
    </source>
</reference>
<dbReference type="EMBL" id="CP022530">
    <property type="protein sequence ID" value="ASP39574.1"/>
    <property type="molecule type" value="Genomic_DNA"/>
</dbReference>
<keyword evidence="1" id="KW-0805">Transcription regulation</keyword>
<accession>A0A222FM29</accession>